<evidence type="ECO:0000313" key="3">
    <source>
        <dbReference type="Proteomes" id="UP000015105"/>
    </source>
</evidence>
<reference evidence="2" key="3">
    <citation type="journal article" date="2017" name="Nature">
        <title>Genome sequence of the progenitor of the wheat D genome Aegilops tauschii.</title>
        <authorList>
            <person name="Luo M.C."/>
            <person name="Gu Y.Q."/>
            <person name="Puiu D."/>
            <person name="Wang H."/>
            <person name="Twardziok S.O."/>
            <person name="Deal K.R."/>
            <person name="Huo N."/>
            <person name="Zhu T."/>
            <person name="Wang L."/>
            <person name="Wang Y."/>
            <person name="McGuire P.E."/>
            <person name="Liu S."/>
            <person name="Long H."/>
            <person name="Ramasamy R.K."/>
            <person name="Rodriguez J.C."/>
            <person name="Van S.L."/>
            <person name="Yuan L."/>
            <person name="Wang Z."/>
            <person name="Xia Z."/>
            <person name="Xiao L."/>
            <person name="Anderson O.D."/>
            <person name="Ouyang S."/>
            <person name="Liang Y."/>
            <person name="Zimin A.V."/>
            <person name="Pertea G."/>
            <person name="Qi P."/>
            <person name="Bennetzen J.L."/>
            <person name="Dai X."/>
            <person name="Dawson M.W."/>
            <person name="Muller H.G."/>
            <person name="Kugler K."/>
            <person name="Rivarola-Duarte L."/>
            <person name="Spannagl M."/>
            <person name="Mayer K.F.X."/>
            <person name="Lu F.H."/>
            <person name="Bevan M.W."/>
            <person name="Leroy P."/>
            <person name="Li P."/>
            <person name="You F.M."/>
            <person name="Sun Q."/>
            <person name="Liu Z."/>
            <person name="Lyons E."/>
            <person name="Wicker T."/>
            <person name="Salzberg S.L."/>
            <person name="Devos K.M."/>
            <person name="Dvorak J."/>
        </authorList>
    </citation>
    <scope>NUCLEOTIDE SEQUENCE [LARGE SCALE GENOMIC DNA]</scope>
    <source>
        <strain evidence="2">cv. AL8/78</strain>
    </source>
</reference>
<keyword evidence="3" id="KW-1185">Reference proteome</keyword>
<dbReference type="AlphaFoldDB" id="A0A453LMN5"/>
<dbReference type="EnsemblPlants" id="AET5Gv20843000.2">
    <property type="protein sequence ID" value="AET5Gv20843000.2"/>
    <property type="gene ID" value="AET5Gv20843000"/>
</dbReference>
<sequence>PGTHASTMRWPTSPSLPAVVAKRAAVVLALVLAIAVCRARGVEGARVPRLPMDMSSGGGNNAGVEMRWQAGGGASPEDEDYGYVDPPPDTNRRGAGAPIPHKHN</sequence>
<reference evidence="2" key="5">
    <citation type="journal article" date="2021" name="G3 (Bethesda)">
        <title>Aegilops tauschii genome assembly Aet v5.0 features greater sequence contiguity and improved annotation.</title>
        <authorList>
            <person name="Wang L."/>
            <person name="Zhu T."/>
            <person name="Rodriguez J.C."/>
            <person name="Deal K.R."/>
            <person name="Dubcovsky J."/>
            <person name="McGuire P.E."/>
            <person name="Lux T."/>
            <person name="Spannagl M."/>
            <person name="Mayer K.F.X."/>
            <person name="Baldrich P."/>
            <person name="Meyers B.C."/>
            <person name="Huo N."/>
            <person name="Gu Y.Q."/>
            <person name="Zhou H."/>
            <person name="Devos K.M."/>
            <person name="Bennetzen J.L."/>
            <person name="Unver T."/>
            <person name="Budak H."/>
            <person name="Gulick P.J."/>
            <person name="Galiba G."/>
            <person name="Kalapos B."/>
            <person name="Nelson D.R."/>
            <person name="Li P."/>
            <person name="You F.M."/>
            <person name="Luo M.C."/>
            <person name="Dvorak J."/>
        </authorList>
    </citation>
    <scope>NUCLEOTIDE SEQUENCE [LARGE SCALE GENOMIC DNA]</scope>
    <source>
        <strain evidence="2">cv. AL8/78</strain>
    </source>
</reference>
<protein>
    <submittedName>
        <fullName evidence="2">Uncharacterized protein</fullName>
    </submittedName>
</protein>
<dbReference type="Gramene" id="AET5Gv20843000.2">
    <property type="protein sequence ID" value="AET5Gv20843000.2"/>
    <property type="gene ID" value="AET5Gv20843000"/>
</dbReference>
<feature type="region of interest" description="Disordered" evidence="1">
    <location>
        <begin position="48"/>
        <end position="104"/>
    </location>
</feature>
<reference evidence="3" key="2">
    <citation type="journal article" date="2017" name="Nat. Plants">
        <title>The Aegilops tauschii genome reveals multiple impacts of transposons.</title>
        <authorList>
            <person name="Zhao G."/>
            <person name="Zou C."/>
            <person name="Li K."/>
            <person name="Wang K."/>
            <person name="Li T."/>
            <person name="Gao L."/>
            <person name="Zhang X."/>
            <person name="Wang H."/>
            <person name="Yang Z."/>
            <person name="Liu X."/>
            <person name="Jiang W."/>
            <person name="Mao L."/>
            <person name="Kong X."/>
            <person name="Jiao Y."/>
            <person name="Jia J."/>
        </authorList>
    </citation>
    <scope>NUCLEOTIDE SEQUENCE [LARGE SCALE GENOMIC DNA]</scope>
    <source>
        <strain evidence="3">cv. AL8/78</strain>
    </source>
</reference>
<proteinExistence type="predicted"/>
<organism evidence="2 3">
    <name type="scientific">Aegilops tauschii subsp. strangulata</name>
    <name type="common">Goatgrass</name>
    <dbReference type="NCBI Taxonomy" id="200361"/>
    <lineage>
        <taxon>Eukaryota</taxon>
        <taxon>Viridiplantae</taxon>
        <taxon>Streptophyta</taxon>
        <taxon>Embryophyta</taxon>
        <taxon>Tracheophyta</taxon>
        <taxon>Spermatophyta</taxon>
        <taxon>Magnoliopsida</taxon>
        <taxon>Liliopsida</taxon>
        <taxon>Poales</taxon>
        <taxon>Poaceae</taxon>
        <taxon>BOP clade</taxon>
        <taxon>Pooideae</taxon>
        <taxon>Triticodae</taxon>
        <taxon>Triticeae</taxon>
        <taxon>Triticinae</taxon>
        <taxon>Aegilops</taxon>
    </lineage>
</organism>
<dbReference type="Proteomes" id="UP000015105">
    <property type="component" value="Chromosome 5D"/>
</dbReference>
<reference evidence="3" key="1">
    <citation type="journal article" date="2014" name="Science">
        <title>Ancient hybridizations among the ancestral genomes of bread wheat.</title>
        <authorList>
            <consortium name="International Wheat Genome Sequencing Consortium,"/>
            <person name="Marcussen T."/>
            <person name="Sandve S.R."/>
            <person name="Heier L."/>
            <person name="Spannagl M."/>
            <person name="Pfeifer M."/>
            <person name="Jakobsen K.S."/>
            <person name="Wulff B.B."/>
            <person name="Steuernagel B."/>
            <person name="Mayer K.F."/>
            <person name="Olsen O.A."/>
        </authorList>
    </citation>
    <scope>NUCLEOTIDE SEQUENCE [LARGE SCALE GENOMIC DNA]</scope>
    <source>
        <strain evidence="3">cv. AL8/78</strain>
    </source>
</reference>
<evidence type="ECO:0000256" key="1">
    <source>
        <dbReference type="SAM" id="MobiDB-lite"/>
    </source>
</evidence>
<reference evidence="2" key="4">
    <citation type="submission" date="2019-03" db="UniProtKB">
        <authorList>
            <consortium name="EnsemblPlants"/>
        </authorList>
    </citation>
    <scope>IDENTIFICATION</scope>
</reference>
<name>A0A453LMN5_AEGTS</name>
<accession>A0A453LMN5</accession>
<evidence type="ECO:0000313" key="2">
    <source>
        <dbReference type="EnsemblPlants" id="AET5Gv20843000.2"/>
    </source>
</evidence>